<dbReference type="AlphaFoldDB" id="A0A7V6A4M4"/>
<keyword evidence="2" id="KW-0874">Quinone</keyword>
<gene>
    <name evidence="3" type="ORF">ENV52_10120</name>
</gene>
<dbReference type="GO" id="GO:0005886">
    <property type="term" value="C:plasma membrane"/>
    <property type="evidence" value="ECO:0007669"/>
    <property type="project" value="UniProtKB-SubCell"/>
</dbReference>
<dbReference type="EMBL" id="DTGR01000160">
    <property type="protein sequence ID" value="HHS30040.1"/>
    <property type="molecule type" value="Genomic_DNA"/>
</dbReference>
<keyword evidence="2" id="KW-0472">Membrane</keyword>
<feature type="transmembrane region" description="Helical" evidence="2">
    <location>
        <begin position="96"/>
        <end position="118"/>
    </location>
</feature>
<keyword evidence="2" id="KW-0520">NAD</keyword>
<comment type="similarity">
    <text evidence="1 2">Belongs to the complex I subunit 6 family.</text>
</comment>
<dbReference type="PANTHER" id="PTHR33269:SF17">
    <property type="entry name" value="NADH-UBIQUINONE OXIDOREDUCTASE CHAIN 6"/>
    <property type="match status" value="1"/>
</dbReference>
<keyword evidence="2" id="KW-1003">Cell membrane</keyword>
<dbReference type="Pfam" id="PF00499">
    <property type="entry name" value="Oxidored_q3"/>
    <property type="match status" value="1"/>
</dbReference>
<dbReference type="EC" id="7.1.1.-" evidence="2"/>
<evidence type="ECO:0000256" key="2">
    <source>
        <dbReference type="RuleBase" id="RU004429"/>
    </source>
</evidence>
<keyword evidence="2" id="KW-0812">Transmembrane</keyword>
<proteinExistence type="inferred from homology"/>
<comment type="function">
    <text evidence="2">NDH-1 shuttles electrons from NADH, via FMN and iron-sulfur (Fe-S) centers, to quinones in the respiratory chain. Couples the redox reaction to proton translocation (for every two electrons transferred, four hydrogen ions are translocated across the cytoplasmic membrane), and thus conserves the redox energy in a proton gradient.</text>
</comment>
<comment type="subcellular location">
    <subcellularLocation>
        <location evidence="2">Cell membrane</location>
        <topology evidence="2">Multi-pass membrane protein</topology>
    </subcellularLocation>
</comment>
<protein>
    <recommendedName>
        <fullName evidence="2">NADH-quinone oxidoreductase subunit J</fullName>
        <ecNumber evidence="2">7.1.1.-</ecNumber>
    </recommendedName>
</protein>
<keyword evidence="2" id="KW-1133">Transmembrane helix</keyword>
<reference evidence="3" key="1">
    <citation type="journal article" date="2020" name="mSystems">
        <title>Genome- and Community-Level Interaction Insights into Carbon Utilization and Element Cycling Functions of Hydrothermarchaeota in Hydrothermal Sediment.</title>
        <authorList>
            <person name="Zhou Z."/>
            <person name="Liu Y."/>
            <person name="Xu W."/>
            <person name="Pan J."/>
            <person name="Luo Z.H."/>
            <person name="Li M."/>
        </authorList>
    </citation>
    <scope>NUCLEOTIDE SEQUENCE [LARGE SCALE GENOMIC DNA]</scope>
    <source>
        <strain evidence="3">SpSt-767</strain>
    </source>
</reference>
<dbReference type="InterPro" id="IPR042106">
    <property type="entry name" value="Nuo/plastoQ_OxRdtase_6_NuoJ"/>
</dbReference>
<name>A0A7V6A4M4_9BACT</name>
<dbReference type="PANTHER" id="PTHR33269">
    <property type="entry name" value="NADH-UBIQUINONE OXIDOREDUCTASE CHAIN 6"/>
    <property type="match status" value="1"/>
</dbReference>
<feature type="transmembrane region" description="Helical" evidence="2">
    <location>
        <begin position="63"/>
        <end position="84"/>
    </location>
</feature>
<dbReference type="GO" id="GO:0008137">
    <property type="term" value="F:NADH dehydrogenase (ubiquinone) activity"/>
    <property type="evidence" value="ECO:0007669"/>
    <property type="project" value="UniProtKB-UniRule"/>
</dbReference>
<sequence length="175" mass="18455">MSVSFFSGAGLATGAFLVVLGMTVLGALIAVGARNIFHNVLGLALSLIGVAGIFIYLNSPFVALMEILIYVGAICIAICFAIMLSQPLYLKTPPRSFLKSLGAVVGASSVMAFLLLLTRKATWVPAAERSTDWTITTIGHYLLTNYALIFEVISLLLLVAMLGAIVTAREGRGSS</sequence>
<feature type="transmembrane region" description="Helical" evidence="2">
    <location>
        <begin position="6"/>
        <end position="29"/>
    </location>
</feature>
<evidence type="ECO:0000313" key="3">
    <source>
        <dbReference type="EMBL" id="HHS30040.1"/>
    </source>
</evidence>
<dbReference type="GO" id="GO:0048038">
    <property type="term" value="F:quinone binding"/>
    <property type="evidence" value="ECO:0007669"/>
    <property type="project" value="UniProtKB-UniRule"/>
</dbReference>
<organism evidence="3">
    <name type="scientific">Desulfobacca acetoxidans</name>
    <dbReference type="NCBI Taxonomy" id="60893"/>
    <lineage>
        <taxon>Bacteria</taxon>
        <taxon>Pseudomonadati</taxon>
        <taxon>Thermodesulfobacteriota</taxon>
        <taxon>Desulfobaccia</taxon>
        <taxon>Desulfobaccales</taxon>
        <taxon>Desulfobaccaceae</taxon>
        <taxon>Desulfobacca</taxon>
    </lineage>
</organism>
<feature type="transmembrane region" description="Helical" evidence="2">
    <location>
        <begin position="138"/>
        <end position="166"/>
    </location>
</feature>
<dbReference type="Gene3D" id="1.20.120.1200">
    <property type="entry name" value="NADH-ubiquinone/plastoquinone oxidoreductase chain 6, subunit NuoJ"/>
    <property type="match status" value="1"/>
</dbReference>
<comment type="catalytic activity">
    <reaction evidence="2">
        <text>a quinone + NADH + 5 H(+)(in) = a quinol + NAD(+) + 4 H(+)(out)</text>
        <dbReference type="Rhea" id="RHEA:57888"/>
        <dbReference type="ChEBI" id="CHEBI:15378"/>
        <dbReference type="ChEBI" id="CHEBI:24646"/>
        <dbReference type="ChEBI" id="CHEBI:57540"/>
        <dbReference type="ChEBI" id="CHEBI:57945"/>
        <dbReference type="ChEBI" id="CHEBI:132124"/>
    </reaction>
</comment>
<feature type="transmembrane region" description="Helical" evidence="2">
    <location>
        <begin position="36"/>
        <end position="57"/>
    </location>
</feature>
<accession>A0A7V6A4M4</accession>
<evidence type="ECO:0000256" key="1">
    <source>
        <dbReference type="ARBA" id="ARBA00005698"/>
    </source>
</evidence>
<comment type="caution">
    <text evidence="3">The sequence shown here is derived from an EMBL/GenBank/DDBJ whole genome shotgun (WGS) entry which is preliminary data.</text>
</comment>
<dbReference type="InterPro" id="IPR001457">
    <property type="entry name" value="NADH_UbQ/plastoQ_OxRdtase_su6"/>
</dbReference>